<organism evidence="2 3">
    <name type="scientific">Caenorhabditis nigoni</name>
    <dbReference type="NCBI Taxonomy" id="1611254"/>
    <lineage>
        <taxon>Eukaryota</taxon>
        <taxon>Metazoa</taxon>
        <taxon>Ecdysozoa</taxon>
        <taxon>Nematoda</taxon>
        <taxon>Chromadorea</taxon>
        <taxon>Rhabditida</taxon>
        <taxon>Rhabditina</taxon>
        <taxon>Rhabditomorpha</taxon>
        <taxon>Rhabditoidea</taxon>
        <taxon>Rhabditidae</taxon>
        <taxon>Peloderinae</taxon>
        <taxon>Caenorhabditis</taxon>
    </lineage>
</organism>
<proteinExistence type="predicted"/>
<dbReference type="Proteomes" id="UP000230233">
    <property type="component" value="Unassembled WGS sequence"/>
</dbReference>
<name>A0A2G5SH76_9PELO</name>
<evidence type="ECO:0008006" key="4">
    <source>
        <dbReference type="Google" id="ProtNLM"/>
    </source>
</evidence>
<sequence>MKATLLALVLLVHTVHPLSRAEMDMFVKAFNGARSDFAKNAHIANMNQVEYDSDLEKEIYAQLAITGGCPMTDVVEKDPLVFYMNFKMDNSEESRLVSDADRTHMAFVTTNCLDYGKEMHHFVFKKTNAAKIHGPPGSKCSSGRKANSDGLCALGKSYGRKIVERYRIPIREEDYEQDPLTGKMRKKESWLDKIFYK</sequence>
<protein>
    <recommendedName>
        <fullName evidence="4">SCP domain-containing protein</fullName>
    </recommendedName>
</protein>
<feature type="signal peptide" evidence="1">
    <location>
        <begin position="1"/>
        <end position="21"/>
    </location>
</feature>
<dbReference type="AlphaFoldDB" id="A0A2G5SH76"/>
<evidence type="ECO:0000313" key="2">
    <source>
        <dbReference type="EMBL" id="PIC14424.1"/>
    </source>
</evidence>
<evidence type="ECO:0000313" key="3">
    <source>
        <dbReference type="Proteomes" id="UP000230233"/>
    </source>
</evidence>
<reference evidence="3" key="1">
    <citation type="submission" date="2017-10" db="EMBL/GenBank/DDBJ databases">
        <title>Rapid genome shrinkage in a self-fertile nematode reveals novel sperm competition proteins.</title>
        <authorList>
            <person name="Yin D."/>
            <person name="Schwarz E.M."/>
            <person name="Thomas C.G."/>
            <person name="Felde R.L."/>
            <person name="Korf I.F."/>
            <person name="Cutter A.D."/>
            <person name="Schartner C.M."/>
            <person name="Ralston E.J."/>
            <person name="Meyer B.J."/>
            <person name="Haag E.S."/>
        </authorList>
    </citation>
    <scope>NUCLEOTIDE SEQUENCE [LARGE SCALE GENOMIC DNA]</scope>
    <source>
        <strain evidence="3">JU1422</strain>
    </source>
</reference>
<evidence type="ECO:0000256" key="1">
    <source>
        <dbReference type="SAM" id="SignalP"/>
    </source>
</evidence>
<keyword evidence="1" id="KW-0732">Signal</keyword>
<gene>
    <name evidence="2" type="ORF">B9Z55_026748</name>
</gene>
<dbReference type="OrthoDB" id="5907387at2759"/>
<keyword evidence="3" id="KW-1185">Reference proteome</keyword>
<comment type="caution">
    <text evidence="2">The sequence shown here is derived from an EMBL/GenBank/DDBJ whole genome shotgun (WGS) entry which is preliminary data.</text>
</comment>
<accession>A0A2G5SH76</accession>
<feature type="chain" id="PRO_5013862146" description="SCP domain-containing protein" evidence="1">
    <location>
        <begin position="22"/>
        <end position="197"/>
    </location>
</feature>
<dbReference type="EMBL" id="PDUG01000007">
    <property type="protein sequence ID" value="PIC14424.1"/>
    <property type="molecule type" value="Genomic_DNA"/>
</dbReference>